<dbReference type="SMART" id="SM00052">
    <property type="entry name" value="EAL"/>
    <property type="match status" value="1"/>
</dbReference>
<evidence type="ECO:0000259" key="1">
    <source>
        <dbReference type="PROSITE" id="PS50883"/>
    </source>
</evidence>
<dbReference type="PANTHER" id="PTHR44757:SF4">
    <property type="entry name" value="DIGUANYLATE CYCLASE DGCE-RELATED"/>
    <property type="match status" value="1"/>
</dbReference>
<dbReference type="RefSeq" id="WP_354699792.1">
    <property type="nucleotide sequence ID" value="NZ_CP114014.1"/>
</dbReference>
<evidence type="ECO:0000259" key="2">
    <source>
        <dbReference type="PROSITE" id="PS50887"/>
    </source>
</evidence>
<dbReference type="AlphaFoldDB" id="A0AAU7ANL4"/>
<dbReference type="InterPro" id="IPR001633">
    <property type="entry name" value="EAL_dom"/>
</dbReference>
<dbReference type="Pfam" id="PF08448">
    <property type="entry name" value="PAS_4"/>
    <property type="match status" value="1"/>
</dbReference>
<reference evidence="3" key="1">
    <citation type="submission" date="2022-12" db="EMBL/GenBank/DDBJ databases">
        <title>Paraconexibacter alkalitolerans sp. nov. and Baekduia alba sp. nov., isolated from soil and emended description of the genera Paraconexibacter (Chun et al., 2020) and Baekduia (An et al., 2020).</title>
        <authorList>
            <person name="Vieira S."/>
            <person name="Huber K.J."/>
            <person name="Geppert A."/>
            <person name="Wolf J."/>
            <person name="Neumann-Schaal M."/>
            <person name="Muesken M."/>
            <person name="Overmann J."/>
        </authorList>
    </citation>
    <scope>NUCLEOTIDE SEQUENCE</scope>
    <source>
        <strain evidence="3">AEG42_29</strain>
    </source>
</reference>
<dbReference type="InterPro" id="IPR043128">
    <property type="entry name" value="Rev_trsase/Diguanyl_cyclase"/>
</dbReference>
<dbReference type="PROSITE" id="PS50887">
    <property type="entry name" value="GGDEF"/>
    <property type="match status" value="1"/>
</dbReference>
<dbReference type="Gene3D" id="3.20.20.450">
    <property type="entry name" value="EAL domain"/>
    <property type="match status" value="1"/>
</dbReference>
<sequence length="571" mass="61476">MPQSQATAHRDAAHRAIAASLPDMVLVVFDADLNVRMLEGAGLLNALLPGAVYEGGPVGDLLDPTSREDILERYRAALTGRRSGFVYVAHRDAREYQVTVGPLDGGTPDEPLGLAVWHDVTDRNAVHRRLQHLADHDPLTGLVNRRRFEQEVEHHLALCRRYGDRGAVLLIDIDHFKYVNDTLGHGAGDELITQIADALRRRLRESDILARLGGDEFAVLLPQVDEAGARTVARSLVEDLRGHARGKRDGRLRRVTASIGIALVGPGDLSADEVLTQADLAMYDAKEAGRDQAAVYRDEASEVRAGTGAEAAGIRTRVRWLDRVQQALEEDRFVLHGQPIVELATGATVAHELLLRMEGDDGQLIPPNVFLPVAERFGLIPAVDAWVVDQAITHAAANAARLSINLSAKSLGDDALIGHIASRIAASGVDPTLLTFEITETAAVTNIASARIFAQGLHDLGCRLSLDDFGAGFGSFSYLKHFPFDEVKIDGEFVSGCTSSAFDQMVIDAVVRMATTLGKTTVAEFTGDRETAELLRAAGVTYAQGFYLGRPAPLPGAQRQQVSSVAASPSA</sequence>
<dbReference type="SUPFAM" id="SSF55073">
    <property type="entry name" value="Nucleotide cyclase"/>
    <property type="match status" value="1"/>
</dbReference>
<dbReference type="SUPFAM" id="SSF141868">
    <property type="entry name" value="EAL domain-like"/>
    <property type="match status" value="1"/>
</dbReference>
<evidence type="ECO:0000313" key="3">
    <source>
        <dbReference type="EMBL" id="XAY03235.1"/>
    </source>
</evidence>
<dbReference type="Pfam" id="PF00563">
    <property type="entry name" value="EAL"/>
    <property type="match status" value="1"/>
</dbReference>
<name>A0AAU7ANL4_9ACTN</name>
<dbReference type="NCBIfam" id="TIGR00254">
    <property type="entry name" value="GGDEF"/>
    <property type="match status" value="1"/>
</dbReference>
<feature type="domain" description="GGDEF" evidence="2">
    <location>
        <begin position="164"/>
        <end position="298"/>
    </location>
</feature>
<dbReference type="PROSITE" id="PS50883">
    <property type="entry name" value="EAL"/>
    <property type="match status" value="1"/>
</dbReference>
<dbReference type="EMBL" id="CP114014">
    <property type="protein sequence ID" value="XAY03235.1"/>
    <property type="molecule type" value="Genomic_DNA"/>
</dbReference>
<organism evidence="3">
    <name type="scientific">Paraconexibacter sp. AEG42_29</name>
    <dbReference type="NCBI Taxonomy" id="2997339"/>
    <lineage>
        <taxon>Bacteria</taxon>
        <taxon>Bacillati</taxon>
        <taxon>Actinomycetota</taxon>
        <taxon>Thermoleophilia</taxon>
        <taxon>Solirubrobacterales</taxon>
        <taxon>Paraconexibacteraceae</taxon>
        <taxon>Paraconexibacter</taxon>
    </lineage>
</organism>
<dbReference type="Gene3D" id="3.30.70.270">
    <property type="match status" value="1"/>
</dbReference>
<dbReference type="PANTHER" id="PTHR44757">
    <property type="entry name" value="DIGUANYLATE CYCLASE DGCP"/>
    <property type="match status" value="1"/>
</dbReference>
<dbReference type="Pfam" id="PF00990">
    <property type="entry name" value="GGDEF"/>
    <property type="match status" value="1"/>
</dbReference>
<dbReference type="InterPro" id="IPR029787">
    <property type="entry name" value="Nucleotide_cyclase"/>
</dbReference>
<accession>A0AAU7ANL4</accession>
<dbReference type="SMART" id="SM00267">
    <property type="entry name" value="GGDEF"/>
    <property type="match status" value="1"/>
</dbReference>
<dbReference type="FunFam" id="3.30.70.270:FF:000001">
    <property type="entry name" value="Diguanylate cyclase domain protein"/>
    <property type="match status" value="1"/>
</dbReference>
<dbReference type="Gene3D" id="3.30.450.20">
    <property type="entry name" value="PAS domain"/>
    <property type="match status" value="1"/>
</dbReference>
<dbReference type="InterPro" id="IPR013656">
    <property type="entry name" value="PAS_4"/>
</dbReference>
<dbReference type="InterPro" id="IPR035919">
    <property type="entry name" value="EAL_sf"/>
</dbReference>
<feature type="domain" description="EAL" evidence="1">
    <location>
        <begin position="317"/>
        <end position="565"/>
    </location>
</feature>
<evidence type="ECO:0008006" key="4">
    <source>
        <dbReference type="Google" id="ProtNLM"/>
    </source>
</evidence>
<gene>
    <name evidence="3" type="ORF">DSM112329_00047</name>
</gene>
<dbReference type="CDD" id="cd01948">
    <property type="entry name" value="EAL"/>
    <property type="match status" value="1"/>
</dbReference>
<dbReference type="KEGG" id="parq:DSM112329_00047"/>
<dbReference type="InterPro" id="IPR052155">
    <property type="entry name" value="Biofilm_reg_signaling"/>
</dbReference>
<dbReference type="InterPro" id="IPR000160">
    <property type="entry name" value="GGDEF_dom"/>
</dbReference>
<dbReference type="CDD" id="cd01949">
    <property type="entry name" value="GGDEF"/>
    <property type="match status" value="1"/>
</dbReference>
<protein>
    <recommendedName>
        <fullName evidence="4">EAL domain-containing protein</fullName>
    </recommendedName>
</protein>
<proteinExistence type="predicted"/>